<keyword evidence="3" id="KW-1185">Reference proteome</keyword>
<protein>
    <submittedName>
        <fullName evidence="2">Uncharacterized protein</fullName>
    </submittedName>
</protein>
<keyword evidence="1" id="KW-1133">Transmembrane helix</keyword>
<dbReference type="RefSeq" id="WP_199262076.1">
    <property type="nucleotide sequence ID" value="NZ_CP054140.1"/>
</dbReference>
<evidence type="ECO:0000313" key="3">
    <source>
        <dbReference type="Proteomes" id="UP000596092"/>
    </source>
</evidence>
<dbReference type="AlphaFoldDB" id="A0A7T5VE73"/>
<feature type="transmembrane region" description="Helical" evidence="1">
    <location>
        <begin position="20"/>
        <end position="48"/>
    </location>
</feature>
<feature type="transmembrane region" description="Helical" evidence="1">
    <location>
        <begin position="84"/>
        <end position="105"/>
    </location>
</feature>
<accession>A0A7T5VE73</accession>
<reference evidence="2 3" key="1">
    <citation type="submission" date="2020-05" db="EMBL/GenBank/DDBJ databases">
        <title>Complete genome of Desulfobulbus oligotrophicus.</title>
        <authorList>
            <person name="Podar M."/>
        </authorList>
    </citation>
    <scope>NUCLEOTIDE SEQUENCE [LARGE SCALE GENOMIC DNA]</scope>
    <source>
        <strain evidence="2 3">Prop6</strain>
    </source>
</reference>
<dbReference type="EMBL" id="CP054140">
    <property type="protein sequence ID" value="QQG66176.1"/>
    <property type="molecule type" value="Genomic_DNA"/>
</dbReference>
<evidence type="ECO:0000313" key="2">
    <source>
        <dbReference type="EMBL" id="QQG66176.1"/>
    </source>
</evidence>
<dbReference type="KEGG" id="dog:HP555_10025"/>
<proteinExistence type="predicted"/>
<sequence length="152" mass="16488">MTGNTHPTFSAETIKTVIGCITTCIGLVVILIGLKYAIDIFGFIFVILKSPLTLTEPVQQLAESFGGTAFDIQLSDRVVPVARMIALIVYCCGVLVCALLTMALMQTGAKIVSLSTTDRHAIKQALQSVFGSRSKLIKTDRNNSPVQQNERR</sequence>
<evidence type="ECO:0000256" key="1">
    <source>
        <dbReference type="SAM" id="Phobius"/>
    </source>
</evidence>
<keyword evidence="1" id="KW-0472">Membrane</keyword>
<name>A0A7T5VE73_9BACT</name>
<keyword evidence="1" id="KW-0812">Transmembrane</keyword>
<gene>
    <name evidence="2" type="ORF">HP555_10025</name>
</gene>
<organism evidence="2 3">
    <name type="scientific">Desulfobulbus oligotrophicus</name>
    <dbReference type="NCBI Taxonomy" id="1909699"/>
    <lineage>
        <taxon>Bacteria</taxon>
        <taxon>Pseudomonadati</taxon>
        <taxon>Thermodesulfobacteriota</taxon>
        <taxon>Desulfobulbia</taxon>
        <taxon>Desulfobulbales</taxon>
        <taxon>Desulfobulbaceae</taxon>
        <taxon>Desulfobulbus</taxon>
    </lineage>
</organism>
<dbReference type="Proteomes" id="UP000596092">
    <property type="component" value="Chromosome"/>
</dbReference>